<dbReference type="OrthoDB" id="9798857at2"/>
<accession>J3CPJ5</accession>
<dbReference type="InterPro" id="IPR001647">
    <property type="entry name" value="HTH_TetR"/>
</dbReference>
<evidence type="ECO:0000256" key="4">
    <source>
        <dbReference type="PROSITE-ProRule" id="PRU00335"/>
    </source>
</evidence>
<evidence type="ECO:0000313" key="6">
    <source>
        <dbReference type="EMBL" id="EJL75651.1"/>
    </source>
</evidence>
<dbReference type="Pfam" id="PF00440">
    <property type="entry name" value="TetR_N"/>
    <property type="match status" value="1"/>
</dbReference>
<proteinExistence type="predicted"/>
<protein>
    <submittedName>
        <fullName evidence="6">Transcriptional regulator</fullName>
    </submittedName>
</protein>
<keyword evidence="3" id="KW-0804">Transcription</keyword>
<dbReference type="PANTHER" id="PTHR47506:SF3">
    <property type="entry name" value="HTH-TYPE TRANSCRIPTIONAL REGULATOR LMRA"/>
    <property type="match status" value="1"/>
</dbReference>
<dbReference type="PROSITE" id="PS50977">
    <property type="entry name" value="HTH_TETR_2"/>
    <property type="match status" value="1"/>
</dbReference>
<evidence type="ECO:0000313" key="7">
    <source>
        <dbReference type="Proteomes" id="UP000007509"/>
    </source>
</evidence>
<dbReference type="SUPFAM" id="SSF48498">
    <property type="entry name" value="Tetracyclin repressor-like, C-terminal domain"/>
    <property type="match status" value="1"/>
</dbReference>
<dbReference type="Pfam" id="PF16925">
    <property type="entry name" value="TetR_C_13"/>
    <property type="match status" value="1"/>
</dbReference>
<keyword evidence="1" id="KW-0805">Transcription regulation</keyword>
<dbReference type="PANTHER" id="PTHR47506">
    <property type="entry name" value="TRANSCRIPTIONAL REGULATORY PROTEIN"/>
    <property type="match status" value="1"/>
</dbReference>
<dbReference type="GO" id="GO:0003677">
    <property type="term" value="F:DNA binding"/>
    <property type="evidence" value="ECO:0007669"/>
    <property type="project" value="UniProtKB-UniRule"/>
</dbReference>
<dbReference type="Gene3D" id="1.10.357.10">
    <property type="entry name" value="Tetracycline Repressor, domain 2"/>
    <property type="match status" value="1"/>
</dbReference>
<feature type="domain" description="HTH tetR-type" evidence="5">
    <location>
        <begin position="5"/>
        <end position="65"/>
    </location>
</feature>
<dbReference type="InterPro" id="IPR009057">
    <property type="entry name" value="Homeodomain-like_sf"/>
</dbReference>
<organism evidence="6 7">
    <name type="scientific">Chryseobacterium populi</name>
    <dbReference type="NCBI Taxonomy" id="1144316"/>
    <lineage>
        <taxon>Bacteria</taxon>
        <taxon>Pseudomonadati</taxon>
        <taxon>Bacteroidota</taxon>
        <taxon>Flavobacteriia</taxon>
        <taxon>Flavobacteriales</taxon>
        <taxon>Weeksellaceae</taxon>
        <taxon>Chryseobacterium group</taxon>
        <taxon>Chryseobacterium</taxon>
    </lineage>
</organism>
<keyword evidence="2 4" id="KW-0238">DNA-binding</keyword>
<evidence type="ECO:0000256" key="3">
    <source>
        <dbReference type="ARBA" id="ARBA00023163"/>
    </source>
</evidence>
<feature type="DNA-binding region" description="H-T-H motif" evidence="4">
    <location>
        <begin position="28"/>
        <end position="47"/>
    </location>
</feature>
<dbReference type="EMBL" id="AKJY01000004">
    <property type="protein sequence ID" value="EJL75651.1"/>
    <property type="molecule type" value="Genomic_DNA"/>
</dbReference>
<dbReference type="Proteomes" id="UP000007509">
    <property type="component" value="Unassembled WGS sequence"/>
</dbReference>
<evidence type="ECO:0000259" key="5">
    <source>
        <dbReference type="PROSITE" id="PS50977"/>
    </source>
</evidence>
<reference evidence="6 7" key="1">
    <citation type="journal article" date="2012" name="J. Bacteriol.">
        <title>Twenty-one genome sequences from Pseudomonas species and 19 genome sequences from diverse bacteria isolated from the rhizosphere and endosphere of Populus deltoides.</title>
        <authorList>
            <person name="Brown S.D."/>
            <person name="Utturkar S.M."/>
            <person name="Klingeman D.M."/>
            <person name="Johnson C.M."/>
            <person name="Martin S.L."/>
            <person name="Land M.L."/>
            <person name="Lu T.Y."/>
            <person name="Schadt C.W."/>
            <person name="Doktycz M.J."/>
            <person name="Pelletier D.A."/>
        </authorList>
    </citation>
    <scope>NUCLEOTIDE SEQUENCE [LARGE SCALE GENOMIC DNA]</scope>
    <source>
        <strain evidence="6 7">CF314</strain>
    </source>
</reference>
<dbReference type="AlphaFoldDB" id="J3CPJ5"/>
<evidence type="ECO:0000256" key="2">
    <source>
        <dbReference type="ARBA" id="ARBA00023125"/>
    </source>
</evidence>
<keyword evidence="7" id="KW-1185">Reference proteome</keyword>
<dbReference type="SUPFAM" id="SSF46689">
    <property type="entry name" value="Homeodomain-like"/>
    <property type="match status" value="1"/>
</dbReference>
<comment type="caution">
    <text evidence="6">The sequence shown here is derived from an EMBL/GenBank/DDBJ whole genome shotgun (WGS) entry which is preliminary data.</text>
</comment>
<dbReference type="RefSeq" id="WP_007840069.1">
    <property type="nucleotide sequence ID" value="NZ_AKJY01000004.1"/>
</dbReference>
<name>J3CPJ5_9FLAO</name>
<evidence type="ECO:0000256" key="1">
    <source>
        <dbReference type="ARBA" id="ARBA00023015"/>
    </source>
</evidence>
<sequence length="203" mass="22767">MSKAEKTKQFIIEKTAPLFNTKGYISTSLSDITEATGLTKGSIYGNFENKDEVALEAYKYNSGLLSKSMSHSLGDQFPTAINKLQAFVAFYRKSWRTVFSNGGCPLMNAATEADDTFPRLKNQVTRSFENWIKKISKVIVQGQENHEIKKELDADEYASLYIMLIEGGILLSKTTGDEKYLSQALDRILLSIDQELKTIPSKI</sequence>
<dbReference type="PRINTS" id="PR00455">
    <property type="entry name" value="HTHTETR"/>
</dbReference>
<dbReference type="InterPro" id="IPR011075">
    <property type="entry name" value="TetR_C"/>
</dbReference>
<gene>
    <name evidence="6" type="ORF">PMI13_00373</name>
</gene>
<dbReference type="InterPro" id="IPR036271">
    <property type="entry name" value="Tet_transcr_reg_TetR-rel_C_sf"/>
</dbReference>
<dbReference type="PATRIC" id="fig|1144316.3.peg.380"/>